<dbReference type="AlphaFoldDB" id="U5NMY1"/>
<accession>U5NMY1</accession>
<evidence type="ECO:0000313" key="3">
    <source>
        <dbReference type="Proteomes" id="UP000002703"/>
    </source>
</evidence>
<dbReference type="KEGG" id="rsp:RSP_7669"/>
<dbReference type="RefSeq" id="WP_017140537.1">
    <property type="nucleotide sequence ID" value="NC_007490.2"/>
</dbReference>
<reference evidence="3" key="1">
    <citation type="submission" date="2005-09" db="EMBL/GenBank/DDBJ databases">
        <title>Complete sequence of plasmid D of Rhodobacter sphaeroides 2.4.1.</title>
        <authorList>
            <person name="Copeland A."/>
            <person name="Lucas S."/>
            <person name="Lapidus A."/>
            <person name="Barry K."/>
            <person name="Detter J.C."/>
            <person name="Glavina T."/>
            <person name="Hammon N."/>
            <person name="Israni S."/>
            <person name="Pitluck S."/>
            <person name="Richardson P."/>
            <person name="Mackenzie C."/>
            <person name="Choudhary M."/>
            <person name="Larimer F."/>
            <person name="Hauser L.J."/>
            <person name="Land M."/>
            <person name="Donohue T.J."/>
            <person name="Kaplan S."/>
        </authorList>
    </citation>
    <scope>NUCLEOTIDE SEQUENCE [LARGE SCALE GENOMIC DNA]</scope>
    <source>
        <strain evidence="3">ATCC 17023 / DSM 158 / JCM 6121 / CCUG 31486 / LMG 2827 / NBRC 12203 / NCIMB 8253 / ATH 2.4.1.</strain>
        <plasmid evidence="3">pRS241d</plasmid>
    </source>
</reference>
<name>U5NMY1_CERS4</name>
<geneLocation type="plasmid" evidence="3">
    <name>pRS241d</name>
</geneLocation>
<dbReference type="EMBL" id="CP000147">
    <property type="protein sequence ID" value="AGY32496.1"/>
    <property type="molecule type" value="Genomic_DNA"/>
</dbReference>
<evidence type="ECO:0000313" key="2">
    <source>
        <dbReference type="EMBL" id="AGY32496.1"/>
    </source>
</evidence>
<keyword evidence="2" id="KW-0614">Plasmid</keyword>
<gene>
    <name evidence="2" type="ORF">RSP_7669</name>
</gene>
<keyword evidence="3" id="KW-1185">Reference proteome</keyword>
<dbReference type="GeneID" id="17312299"/>
<dbReference type="Proteomes" id="UP000002703">
    <property type="component" value="Plasmid D"/>
</dbReference>
<proteinExistence type="predicted"/>
<evidence type="ECO:0000256" key="1">
    <source>
        <dbReference type="SAM" id="MobiDB-lite"/>
    </source>
</evidence>
<sequence>MRPKLFEYPYRVIRWSTTGTMIEEVAGAAHFSVALAAFEAALNAWRDEEMTLQQGARIMRKGLRPREAPTADGSARSISEGTD</sequence>
<dbReference type="EnsemblBacteria" id="AGY32496">
    <property type="protein sequence ID" value="AGY32496"/>
    <property type="gene ID" value="RSP_7669"/>
</dbReference>
<feature type="region of interest" description="Disordered" evidence="1">
    <location>
        <begin position="60"/>
        <end position="83"/>
    </location>
</feature>
<organism evidence="2 3">
    <name type="scientific">Cereibacter sphaeroides (strain ATCC 17023 / DSM 158 / JCM 6121 / CCUG 31486 / LMG 2827 / NBRC 12203 / NCIMB 8253 / ATH 2.4.1.)</name>
    <name type="common">Rhodobacter sphaeroides</name>
    <dbReference type="NCBI Taxonomy" id="272943"/>
    <lineage>
        <taxon>Bacteria</taxon>
        <taxon>Pseudomonadati</taxon>
        <taxon>Pseudomonadota</taxon>
        <taxon>Alphaproteobacteria</taxon>
        <taxon>Rhodobacterales</taxon>
        <taxon>Paracoccaceae</taxon>
        <taxon>Cereibacter</taxon>
    </lineage>
</organism>
<protein>
    <submittedName>
        <fullName evidence="2">Uncharacterized protein</fullName>
    </submittedName>
</protein>